<organism evidence="1 2">
    <name type="scientific">Dryococelus australis</name>
    <dbReference type="NCBI Taxonomy" id="614101"/>
    <lineage>
        <taxon>Eukaryota</taxon>
        <taxon>Metazoa</taxon>
        <taxon>Ecdysozoa</taxon>
        <taxon>Arthropoda</taxon>
        <taxon>Hexapoda</taxon>
        <taxon>Insecta</taxon>
        <taxon>Pterygota</taxon>
        <taxon>Neoptera</taxon>
        <taxon>Polyneoptera</taxon>
        <taxon>Phasmatodea</taxon>
        <taxon>Verophasmatodea</taxon>
        <taxon>Anareolatae</taxon>
        <taxon>Phasmatidae</taxon>
        <taxon>Eurycanthinae</taxon>
        <taxon>Dryococelus</taxon>
    </lineage>
</organism>
<evidence type="ECO:0000313" key="2">
    <source>
        <dbReference type="Proteomes" id="UP001159363"/>
    </source>
</evidence>
<sequence>MVVMEGRSLLVESSSDSVRFSNKKMVTMVEDLPSATPSARVSEDSLQALWQEKQDTPEKTRRPVASSGTFPMCENLGSAAPYSPRFTLNGSQYPARAGPGQMQMSVAENSDGAAREYAAGRRTNRFPERPARRHTRVSDHACLQRIFCTRAMPSSKYLSVSSVPAPCRPPGTSACLLYPCHDVLQVPQRLFCTRAMPSSRYLSVYSVPVPCRPPGTSACLLYLRHAVLHVPQRVFCTRAMPSSRYLSLPSVPVPCRPPGTSACLLYPCHAVLQDSQSLEHEVCHGSAVHLGGHQVSCPGLQEHAGCLTAGCQSPLLADESGPELLGELVGRVEWARAARELVGRVEWAELLGELVGRVEWARAASQNAKSKYRDRIRLERASQKQSSDTHKTPYDRVKRCRERKINTKASERVNVDVFT</sequence>
<keyword evidence="2" id="KW-1185">Reference proteome</keyword>
<accession>A0ABQ9GAI5</accession>
<gene>
    <name evidence="1" type="ORF">PR048_028427</name>
</gene>
<name>A0ABQ9GAI5_9NEOP</name>
<dbReference type="EMBL" id="JARBHB010000013">
    <property type="protein sequence ID" value="KAJ8869437.1"/>
    <property type="molecule type" value="Genomic_DNA"/>
</dbReference>
<proteinExistence type="predicted"/>
<reference evidence="1 2" key="1">
    <citation type="submission" date="2023-02" db="EMBL/GenBank/DDBJ databases">
        <title>LHISI_Scaffold_Assembly.</title>
        <authorList>
            <person name="Stuart O.P."/>
            <person name="Cleave R."/>
            <person name="Magrath M.J.L."/>
            <person name="Mikheyev A.S."/>
        </authorList>
    </citation>
    <scope>NUCLEOTIDE SEQUENCE [LARGE SCALE GENOMIC DNA]</scope>
    <source>
        <strain evidence="1">Daus_M_001</strain>
        <tissue evidence="1">Leg muscle</tissue>
    </source>
</reference>
<protein>
    <submittedName>
        <fullName evidence="1">Uncharacterized protein</fullName>
    </submittedName>
</protein>
<evidence type="ECO:0000313" key="1">
    <source>
        <dbReference type="EMBL" id="KAJ8869437.1"/>
    </source>
</evidence>
<comment type="caution">
    <text evidence="1">The sequence shown here is derived from an EMBL/GenBank/DDBJ whole genome shotgun (WGS) entry which is preliminary data.</text>
</comment>
<dbReference type="Proteomes" id="UP001159363">
    <property type="component" value="Chromosome 12"/>
</dbReference>